<keyword evidence="2" id="KW-1015">Disulfide bond</keyword>
<dbReference type="Proteomes" id="UP001285352">
    <property type="component" value="Unassembled WGS sequence"/>
</dbReference>
<dbReference type="EMBL" id="JAXAVU010000013">
    <property type="protein sequence ID" value="MDX8146929.1"/>
    <property type="molecule type" value="Genomic_DNA"/>
</dbReference>
<dbReference type="SMART" id="SM00560">
    <property type="entry name" value="LamGL"/>
    <property type="match status" value="6"/>
</dbReference>
<accession>A0ABU4V6S6</accession>
<evidence type="ECO:0000256" key="2">
    <source>
        <dbReference type="ARBA" id="ARBA00023157"/>
    </source>
</evidence>
<dbReference type="InterPro" id="IPR042837">
    <property type="entry name" value="PTX3"/>
</dbReference>
<feature type="domain" description="LamG-like jellyroll fold" evidence="3">
    <location>
        <begin position="1585"/>
        <end position="1725"/>
    </location>
</feature>
<keyword evidence="1" id="KW-0732">Signal</keyword>
<dbReference type="InterPro" id="IPR013320">
    <property type="entry name" value="ConA-like_dom_sf"/>
</dbReference>
<dbReference type="RefSeq" id="WP_319979003.1">
    <property type="nucleotide sequence ID" value="NZ_JAXAVU010000013.1"/>
</dbReference>
<dbReference type="SUPFAM" id="SSF49899">
    <property type="entry name" value="Concanavalin A-like lectins/glucanases"/>
    <property type="match status" value="6"/>
</dbReference>
<feature type="domain" description="LamG-like jellyroll fold" evidence="3">
    <location>
        <begin position="1795"/>
        <end position="1934"/>
    </location>
</feature>
<evidence type="ECO:0000256" key="1">
    <source>
        <dbReference type="ARBA" id="ARBA00022729"/>
    </source>
</evidence>
<organism evidence="4 5">
    <name type="scientific">Lentzea sokolovensis</name>
    <dbReference type="NCBI Taxonomy" id="3095429"/>
    <lineage>
        <taxon>Bacteria</taxon>
        <taxon>Bacillati</taxon>
        <taxon>Actinomycetota</taxon>
        <taxon>Actinomycetes</taxon>
        <taxon>Pseudonocardiales</taxon>
        <taxon>Pseudonocardiaceae</taxon>
        <taxon>Lentzea</taxon>
    </lineage>
</organism>
<feature type="domain" description="LamG-like jellyroll fold" evidence="3">
    <location>
        <begin position="1151"/>
        <end position="1287"/>
    </location>
</feature>
<dbReference type="PANTHER" id="PTHR46943">
    <property type="entry name" value="PENTRAXIN-RELATED PROTEIN PTX3"/>
    <property type="match status" value="1"/>
</dbReference>
<feature type="domain" description="LamG-like jellyroll fold" evidence="3">
    <location>
        <begin position="933"/>
        <end position="1078"/>
    </location>
</feature>
<name>A0ABU4V6S6_9PSEU</name>
<feature type="domain" description="LamG-like jellyroll fold" evidence="3">
    <location>
        <begin position="717"/>
        <end position="859"/>
    </location>
</feature>
<proteinExistence type="predicted"/>
<evidence type="ECO:0000313" key="5">
    <source>
        <dbReference type="Proteomes" id="UP001285352"/>
    </source>
</evidence>
<protein>
    <submittedName>
        <fullName evidence="4">LamG domain-containing protein</fullName>
    </submittedName>
</protein>
<dbReference type="Pfam" id="PF13385">
    <property type="entry name" value="Laminin_G_3"/>
    <property type="match status" value="6"/>
</dbReference>
<sequence>MNRASAGWRRLAVGVVVVLGAAAVTVTSLPKWDAPAPVEHVDEAPDTAAALTAAHRQGEAVTVADLTTPTRVVAAQPDGTLTAEINAVPVRVRKDGKWADADPALVDGAGGLVPKAAGVDVVLSKGGNGPLLTIGTPKRSVALTWPGELPAPVVEGATATYRDVLPGVDLVLRTQASGVTHHVVVKDAKAKPQSIRFGLTHDGLTVRATREGGLEAVDGEGEVVLGTPPTIMWDAAGKQAKVGLAVDATSLTLLPDQELLTTGQYPVTIDPDWWTNDRKDWTKVFSGKPDSIHWYGGNDVDTWAKVGTCNGWDFCGGVNVARSYFQFNTDFLRGKRIISADFNATVVYGPSCNTRDHELWIANDTFGSGTSWNNAPGGTYVDTSPAGANYEGCAGYKPVGFSVGQFINPNGWSAYFIKAANEGDKYAWRKYDAAGTKIVVNYNTRPNPPVELVTDPPLTACRWCGGVPYVGDDFIRLKGKLTDAENDQLTAVWDVYGGVKTHVEGPTMRSGNVFSTTVDLRDRHDQNVTWTLWGRDPANDGGDWKNGPGFKVDRIGIDKAPNVTGVLYQEDNRWHGGAGVPGRFTFDAAGVSDVDHYLYGWNDPPSTKVDADALGGKAVLDIAPPGDGPRDLYVQSVDRAGHRSPTKKVHIYVRAGNGPLAQWSFDGNARDSAFLGDRHATLTGGASYTASGAVGSALQLDGGTGYASAPNTVRTDTSLSVSVWAKVDNGTGSRAIVSQDGNRFAGFTLWYRPDDGGRWVFAMVNPDASDKWADTAWSATTAQLGVWTHLTAVYDAPANELRLYVNGVLSDTQKRLVAPVNSTGELRVGRTQWDSNPGLDHLAGAVDELKVYDRILSESEIRSVVSRDSVQVGHWKFDDGEGATAANAVAGGTAGVLQGKAKFVGDGAVGGAVKFEDTTGHVTTGQPAVRTDQSFTVSAWVRQEQELAPGHPSGAVTQEGSVMSAFYLGYRQRMDGGGNWEFVLPTEDAKDKPAEGVWSTSRAKIGDWTHLTGVYDAQARQIRLYVNGELEATASRTKGFNATGPLMIGRGKWHGDTGFEWRGSLDEVRVFSRAVAPEEVRGIVSRDSVAAGSWRFDGNLQDSSALARHGTPVGATAYVGGQSSMPDPNDLALRLDGASAVSTPHAVDLDRSFAVAAWARADENKGLTTVVSQDGANVSGFKVRAREDGKWGFVMFAKDGTDSARDEAVGGAVQIGQWTHLVAVYDASAKQVLLYVNGVLASSVPHAHTWNAAGGVQIGRAKWGAPVEYFKGSIDDVSVYSRALFAAEIQAMAGRDLTLAHNYPFDEGSGRNAADAAGSRPVTLAGDAAFAPGRVGNGVTFAGTGSATASGVDVRLDQAFTVSAWVRLGEKTCDARVCRMDAVTVDGPTASKFRLGHVIDDDNSQLGAWTFEMPEQDNGRVTKAAVSTLPSETDQWTFLVGVYDPTSKKMWLYVNGTRVGDGTLGTAWQATGALAIGRGKEGGTAAAQWKGGVDDVRLYTGQLDKDRITGLYRSYPAQQGATTLPVADAGHWKLNDNGDDASGRDQRITFQGGTGWGGGMASAAATFDGTTGYGGTSAGVVDTGQSFSVSAWAFLTDTGSGNRTVLAQDAARQSAFSLAYHGVSKKWAVLATGADTDNAAVAVLTSGEAATPFEWTHLTLSYDANLKQVRLYVNGLLSGAQTGITVLPSSGPLTFGRAKVNGANAAFHRGSIDDPRVYSKAVSDGEARRIHDDMPDRDLAFYRFDDGAAKDITWRKATASLSTGTGFGAGVSGKALQLDGVAGTAVTPSGLSMRDSFTVAAWAKLDRTDRVATIASQDGDRNSGFVLQYRPDLQRWVFGAAASDTDNAQLTYVASSVPPKAGEWTHVNGVYDYAARQLRLYLNGELAGTRNNVVLWQATGNVVLGREKVNGSPSGFFTGAVDEVRYGAGVPADQAVAERGRWAASGQGRLGRFVNASGDRFTGNTSAVVEGYHLERALGLPAVEGPNTSTAYACRSGADTFTSLDAACEGATKIGDVGLVYTRQPANIPTIPLYRCRAGTDRFDSRDSTCGGSTVDGVLGHSVAYADFGRYLLWYYEHASLTDGPAPGYVAEGRHGLLALTAQPGTRPLYSCRNGSYDQFVSTDAACEGKTVLSTLGSIWTEAPEGLESRALYRCTLPGGDGDGMVSNAENCEGHPAERLGYALTAAPGVTAVFE</sequence>
<evidence type="ECO:0000313" key="4">
    <source>
        <dbReference type="EMBL" id="MDX8146929.1"/>
    </source>
</evidence>
<reference evidence="4 5" key="1">
    <citation type="submission" date="2023-11" db="EMBL/GenBank/DDBJ databases">
        <title>Lentzea sokolovensis, sp. nov., Lentzea kristufkii, sp. nov., and Lentzea miocenensis, sp. nov., rare actinobacteria from Sokolov Coal Basin, Miocene lacustrine sediment, Czech Republic.</title>
        <authorList>
            <person name="Lara A."/>
            <person name="Kotroba L."/>
            <person name="Nouioui I."/>
            <person name="Neumann-Schaal M."/>
            <person name="Mast Y."/>
            <person name="Chronakova A."/>
        </authorList>
    </citation>
    <scope>NUCLEOTIDE SEQUENCE [LARGE SCALE GENOMIC DNA]</scope>
    <source>
        <strain evidence="4 5">BCCO 10_0061</strain>
    </source>
</reference>
<dbReference type="InterPro" id="IPR006558">
    <property type="entry name" value="LamG-like"/>
</dbReference>
<keyword evidence="5" id="KW-1185">Reference proteome</keyword>
<gene>
    <name evidence="4" type="ORF">SK854_32775</name>
</gene>
<dbReference type="Gene3D" id="2.60.120.200">
    <property type="match status" value="6"/>
</dbReference>
<evidence type="ECO:0000259" key="3">
    <source>
        <dbReference type="SMART" id="SM00560"/>
    </source>
</evidence>
<feature type="domain" description="LamG-like jellyroll fold" evidence="3">
    <location>
        <begin position="1358"/>
        <end position="1506"/>
    </location>
</feature>
<dbReference type="PANTHER" id="PTHR46943:SF1">
    <property type="entry name" value="PENTRAXIN-RELATED PROTEIN PTX3"/>
    <property type="match status" value="1"/>
</dbReference>
<comment type="caution">
    <text evidence="4">The sequence shown here is derived from an EMBL/GenBank/DDBJ whole genome shotgun (WGS) entry which is preliminary data.</text>
</comment>